<evidence type="ECO:0000313" key="3">
    <source>
        <dbReference type="Proteomes" id="UP001224775"/>
    </source>
</evidence>
<comment type="caution">
    <text evidence="2">The sequence shown here is derived from an EMBL/GenBank/DDBJ whole genome shotgun (WGS) entry which is preliminary data.</text>
</comment>
<dbReference type="Pfam" id="PF04134">
    <property type="entry name" value="DCC1-like"/>
    <property type="match status" value="1"/>
</dbReference>
<dbReference type="EMBL" id="JATAAI010000072">
    <property type="protein sequence ID" value="KAK1732350.1"/>
    <property type="molecule type" value="Genomic_DNA"/>
</dbReference>
<keyword evidence="1" id="KW-0732">Signal</keyword>
<organism evidence="2 3">
    <name type="scientific">Skeletonema marinoi</name>
    <dbReference type="NCBI Taxonomy" id="267567"/>
    <lineage>
        <taxon>Eukaryota</taxon>
        <taxon>Sar</taxon>
        <taxon>Stramenopiles</taxon>
        <taxon>Ochrophyta</taxon>
        <taxon>Bacillariophyta</taxon>
        <taxon>Coscinodiscophyceae</taxon>
        <taxon>Thalassiosirophycidae</taxon>
        <taxon>Thalassiosirales</taxon>
        <taxon>Skeletonemataceae</taxon>
        <taxon>Skeletonema</taxon>
        <taxon>Skeletonema marinoi-dohrnii complex</taxon>
    </lineage>
</organism>
<dbReference type="Proteomes" id="UP001224775">
    <property type="component" value="Unassembled WGS sequence"/>
</dbReference>
<sequence length="375" mass="41661">MTKPRTISSSWQQLLLLITILSIMVASSSSFQSSINTNTNNQKSKSSSLAYAASSTAGPMSQVDPNARSGGCPFLVTSLDAQRTYAVPALFHPSDEQRPIVLFDGSCTLCNNFVQFLLKYDKTGNLRFAALQSKVGELLLRRMSEEVRNEVLHDVIVDDNDDDDASSNKEEQQYKSLVLCTPDSTYIQSSAVLKILGSLSSTSAKRIKLLQYVGLAGYVLPTRIRDRVYKFVSKRRKSWFGSADECMLYDDRFDDRFVDDGVLTGVFRDPFADPNAAQTTNDDVLNLFEGESPPQRGDQVQIIWPQNSNVDPSVTYDDEFPNGLCLVGGRGKITNVDLPMRVVMRVDRKSIGLEMDDMGEETMIAWVKPSEVALV</sequence>
<feature type="chain" id="PRO_5041965760" evidence="1">
    <location>
        <begin position="31"/>
        <end position="375"/>
    </location>
</feature>
<keyword evidence="3" id="KW-1185">Reference proteome</keyword>
<proteinExistence type="predicted"/>
<evidence type="ECO:0000256" key="1">
    <source>
        <dbReference type="SAM" id="SignalP"/>
    </source>
</evidence>
<dbReference type="PANTHER" id="PTHR33639:SF2">
    <property type="entry name" value="DUF393 DOMAIN-CONTAINING PROTEIN"/>
    <property type="match status" value="1"/>
</dbReference>
<dbReference type="InterPro" id="IPR052927">
    <property type="entry name" value="DCC_oxidoreductase"/>
</dbReference>
<name>A0AAD8XRV9_9STRA</name>
<protein>
    <submittedName>
        <fullName evidence="2">Thiol-disulfide oxidoreductase DCC family protein</fullName>
    </submittedName>
</protein>
<reference evidence="2" key="1">
    <citation type="submission" date="2023-06" db="EMBL/GenBank/DDBJ databases">
        <title>Survivors Of The Sea: Transcriptome response of Skeletonema marinoi to long-term dormancy.</title>
        <authorList>
            <person name="Pinder M.I.M."/>
            <person name="Kourtchenko O."/>
            <person name="Robertson E.K."/>
            <person name="Larsson T."/>
            <person name="Maumus F."/>
            <person name="Osuna-Cruz C.M."/>
            <person name="Vancaester E."/>
            <person name="Stenow R."/>
            <person name="Vandepoele K."/>
            <person name="Ploug H."/>
            <person name="Bruchert V."/>
            <person name="Godhe A."/>
            <person name="Topel M."/>
        </authorList>
    </citation>
    <scope>NUCLEOTIDE SEQUENCE</scope>
    <source>
        <strain evidence="2">R05AC</strain>
    </source>
</reference>
<evidence type="ECO:0000313" key="2">
    <source>
        <dbReference type="EMBL" id="KAK1732350.1"/>
    </source>
</evidence>
<accession>A0AAD8XRV9</accession>
<feature type="signal peptide" evidence="1">
    <location>
        <begin position="1"/>
        <end position="30"/>
    </location>
</feature>
<gene>
    <name evidence="2" type="ORF">QTG54_016980</name>
</gene>
<dbReference type="AlphaFoldDB" id="A0AAD8XRV9"/>
<dbReference type="PANTHER" id="PTHR33639">
    <property type="entry name" value="THIOL-DISULFIDE OXIDOREDUCTASE DCC"/>
    <property type="match status" value="1"/>
</dbReference>
<dbReference type="GO" id="GO:0015035">
    <property type="term" value="F:protein-disulfide reductase activity"/>
    <property type="evidence" value="ECO:0007669"/>
    <property type="project" value="InterPro"/>
</dbReference>
<dbReference type="InterPro" id="IPR007263">
    <property type="entry name" value="DCC1-like"/>
</dbReference>